<keyword evidence="4 7" id="KW-0812">Transmembrane</keyword>
<feature type="transmembrane region" description="Helical" evidence="7">
    <location>
        <begin position="20"/>
        <end position="40"/>
    </location>
</feature>
<feature type="transmembrane region" description="Helical" evidence="7">
    <location>
        <begin position="167"/>
        <end position="188"/>
    </location>
</feature>
<gene>
    <name evidence="9" type="ORF">Drose_01370</name>
</gene>
<organism evidence="9 10">
    <name type="scientific">Dactylosporangium roseum</name>
    <dbReference type="NCBI Taxonomy" id="47989"/>
    <lineage>
        <taxon>Bacteria</taxon>
        <taxon>Bacillati</taxon>
        <taxon>Actinomycetota</taxon>
        <taxon>Actinomycetes</taxon>
        <taxon>Micromonosporales</taxon>
        <taxon>Micromonosporaceae</taxon>
        <taxon>Dactylosporangium</taxon>
    </lineage>
</organism>
<dbReference type="Pfam" id="PF09335">
    <property type="entry name" value="VTT_dom"/>
    <property type="match status" value="1"/>
</dbReference>
<feature type="transmembrane region" description="Helical" evidence="7">
    <location>
        <begin position="60"/>
        <end position="87"/>
    </location>
</feature>
<dbReference type="RefSeq" id="WP_260726356.1">
    <property type="nucleotide sequence ID" value="NZ_BAAABS010000069.1"/>
</dbReference>
<evidence type="ECO:0000256" key="3">
    <source>
        <dbReference type="ARBA" id="ARBA00022475"/>
    </source>
</evidence>
<proteinExistence type="inferred from homology"/>
<keyword evidence="3 7" id="KW-1003">Cell membrane</keyword>
<dbReference type="InterPro" id="IPR032816">
    <property type="entry name" value="VTT_dom"/>
</dbReference>
<evidence type="ECO:0000256" key="6">
    <source>
        <dbReference type="ARBA" id="ARBA00023136"/>
    </source>
</evidence>
<evidence type="ECO:0000256" key="4">
    <source>
        <dbReference type="ARBA" id="ARBA00022692"/>
    </source>
</evidence>
<evidence type="ECO:0000256" key="7">
    <source>
        <dbReference type="RuleBase" id="RU366058"/>
    </source>
</evidence>
<keyword evidence="10" id="KW-1185">Reference proteome</keyword>
<dbReference type="EMBL" id="CP073721">
    <property type="protein sequence ID" value="UWZ37007.1"/>
    <property type="molecule type" value="Genomic_DNA"/>
</dbReference>
<evidence type="ECO:0000259" key="8">
    <source>
        <dbReference type="Pfam" id="PF09335"/>
    </source>
</evidence>
<dbReference type="PANTHER" id="PTHR12677:SF59">
    <property type="entry name" value="GOLGI APPARATUS MEMBRANE PROTEIN TVP38-RELATED"/>
    <property type="match status" value="1"/>
</dbReference>
<name>A0ABY5Z584_9ACTN</name>
<evidence type="ECO:0000313" key="10">
    <source>
        <dbReference type="Proteomes" id="UP001058271"/>
    </source>
</evidence>
<feature type="transmembrane region" description="Helical" evidence="7">
    <location>
        <begin position="94"/>
        <end position="114"/>
    </location>
</feature>
<feature type="domain" description="VTT" evidence="8">
    <location>
        <begin position="74"/>
        <end position="190"/>
    </location>
</feature>
<sequence>MRSYLTTPKSPQRWWRTGAALRFGLLAVLVATLFAVMLAFGPDRTSLTHLIGPDHPFAPVVAVFGAALLTTALLPRTLLSAVGGLVFGFSNGALYILVGVTLGALLAHTIGRFLGRDFMVRHLRGRLLLVEQAVAKRGILAVVISRMIPLVPFGVSNYLFGTTRVRLRSFIAGTALGALPATLAYAALGSATARGDAAGMSIAGGVILTLGIGGSIGSFLVWRRRPRKHHCSPAATAATPVSPAAPATA</sequence>
<comment type="subcellular location">
    <subcellularLocation>
        <location evidence="1 7">Cell membrane</location>
        <topology evidence="1 7">Multi-pass membrane protein</topology>
    </subcellularLocation>
</comment>
<keyword evidence="5 7" id="KW-1133">Transmembrane helix</keyword>
<feature type="transmembrane region" description="Helical" evidence="7">
    <location>
        <begin position="134"/>
        <end position="155"/>
    </location>
</feature>
<comment type="similarity">
    <text evidence="2 7">Belongs to the TVP38/TMEM64 family.</text>
</comment>
<dbReference type="PANTHER" id="PTHR12677">
    <property type="entry name" value="GOLGI APPARATUS MEMBRANE PROTEIN TVP38-RELATED"/>
    <property type="match status" value="1"/>
</dbReference>
<dbReference type="Proteomes" id="UP001058271">
    <property type="component" value="Chromosome"/>
</dbReference>
<evidence type="ECO:0000313" key="9">
    <source>
        <dbReference type="EMBL" id="UWZ37007.1"/>
    </source>
</evidence>
<evidence type="ECO:0000256" key="1">
    <source>
        <dbReference type="ARBA" id="ARBA00004651"/>
    </source>
</evidence>
<accession>A0ABY5Z584</accession>
<keyword evidence="6 7" id="KW-0472">Membrane</keyword>
<evidence type="ECO:0000256" key="2">
    <source>
        <dbReference type="ARBA" id="ARBA00008640"/>
    </source>
</evidence>
<dbReference type="InterPro" id="IPR015414">
    <property type="entry name" value="TMEM64"/>
</dbReference>
<reference evidence="9" key="1">
    <citation type="submission" date="2021-04" db="EMBL/GenBank/DDBJ databases">
        <title>Biosynthetic gene clusters of Dactylosporangioum roseum.</title>
        <authorList>
            <person name="Hartkoorn R.C."/>
            <person name="Beaudoing E."/>
            <person name="Hot D."/>
            <person name="Moureu S."/>
        </authorList>
    </citation>
    <scope>NUCLEOTIDE SEQUENCE</scope>
    <source>
        <strain evidence="9">NRRL B-16295</strain>
    </source>
</reference>
<evidence type="ECO:0000256" key="5">
    <source>
        <dbReference type="ARBA" id="ARBA00022989"/>
    </source>
</evidence>
<protein>
    <recommendedName>
        <fullName evidence="7">TVP38/TMEM64 family membrane protein</fullName>
    </recommendedName>
</protein>
<feature type="transmembrane region" description="Helical" evidence="7">
    <location>
        <begin position="200"/>
        <end position="222"/>
    </location>
</feature>